<dbReference type="Pfam" id="PF00791">
    <property type="entry name" value="ZU5"/>
    <property type="match status" value="1"/>
</dbReference>
<dbReference type="AlphaFoldDB" id="A0AAE0V2J7"/>
<dbReference type="EMBL" id="JAUCMX010000008">
    <property type="protein sequence ID" value="KAK3537249.1"/>
    <property type="molecule type" value="Genomic_DNA"/>
</dbReference>
<dbReference type="InterPro" id="IPR000906">
    <property type="entry name" value="ZU5_dom"/>
</dbReference>
<dbReference type="PROSITE" id="PS51145">
    <property type="entry name" value="ZU5"/>
    <property type="match status" value="1"/>
</dbReference>
<protein>
    <recommendedName>
        <fullName evidence="1">ZU5 domain-containing protein</fullName>
    </recommendedName>
</protein>
<keyword evidence="3" id="KW-1185">Reference proteome</keyword>
<reference evidence="2" key="1">
    <citation type="submission" date="2023-06" db="EMBL/GenBank/DDBJ databases">
        <title>Male Hemibagrus guttatus genome.</title>
        <authorList>
            <person name="Bian C."/>
        </authorList>
    </citation>
    <scope>NUCLEOTIDE SEQUENCE</scope>
    <source>
        <strain evidence="2">Male_cb2023</strain>
        <tissue evidence="2">Muscle</tissue>
    </source>
</reference>
<sequence>MSSPIHSGFLVSFMVDARGGSMRGSRHNGMRIIIPPRNCPAPTRVTCRLSKRQCLPYPPPMVEGEGLVSRLVEVGPAGAHFLGPVIVEIPHFGSMRGKERELIVLRSDNGNTWKEHHYECCPEALFALLNGMDEVSLSCSKFPGVVSTGMKFAGGPVPLAKYGPDALTGGIYFHDEWQGPYRASYGPIVPDESPVEVGEAQEALQLPHGGGFWPFGDSTDLELIHLNSLLRNHISKKRDVGTMKLAFFQLNIQMIALQVGEHGRDMVYMFVE</sequence>
<dbReference type="Gene3D" id="2.60.220.30">
    <property type="match status" value="1"/>
</dbReference>
<comment type="caution">
    <text evidence="2">The sequence shown here is derived from an EMBL/GenBank/DDBJ whole genome shotgun (WGS) entry which is preliminary data.</text>
</comment>
<evidence type="ECO:0000313" key="2">
    <source>
        <dbReference type="EMBL" id="KAK3537249.1"/>
    </source>
</evidence>
<dbReference type="SMART" id="SM00218">
    <property type="entry name" value="ZU5"/>
    <property type="match status" value="1"/>
</dbReference>
<name>A0AAE0V2J7_9TELE</name>
<evidence type="ECO:0000259" key="1">
    <source>
        <dbReference type="PROSITE" id="PS51145"/>
    </source>
</evidence>
<organism evidence="2 3">
    <name type="scientific">Hemibagrus guttatus</name>
    <dbReference type="NCBI Taxonomy" id="175788"/>
    <lineage>
        <taxon>Eukaryota</taxon>
        <taxon>Metazoa</taxon>
        <taxon>Chordata</taxon>
        <taxon>Craniata</taxon>
        <taxon>Vertebrata</taxon>
        <taxon>Euteleostomi</taxon>
        <taxon>Actinopterygii</taxon>
        <taxon>Neopterygii</taxon>
        <taxon>Teleostei</taxon>
        <taxon>Ostariophysi</taxon>
        <taxon>Siluriformes</taxon>
        <taxon>Bagridae</taxon>
        <taxon>Hemibagrus</taxon>
    </lineage>
</organism>
<evidence type="ECO:0000313" key="3">
    <source>
        <dbReference type="Proteomes" id="UP001274896"/>
    </source>
</evidence>
<dbReference type="Proteomes" id="UP001274896">
    <property type="component" value="Unassembled WGS sequence"/>
</dbReference>
<accession>A0AAE0V2J7</accession>
<dbReference type="FunFam" id="2.60.220.30:FF:000009">
    <property type="entry name" value="Ankyrin 2, isoform G"/>
    <property type="match status" value="1"/>
</dbReference>
<feature type="domain" description="ZU5" evidence="1">
    <location>
        <begin position="9"/>
        <end position="141"/>
    </location>
</feature>
<proteinExistence type="predicted"/>
<gene>
    <name evidence="2" type="ORF">QTP70_004663</name>
</gene>